<name>A0A2P5I3E7_DIAHE</name>
<dbReference type="GO" id="GO:0050660">
    <property type="term" value="F:flavin adenine dinucleotide binding"/>
    <property type="evidence" value="ECO:0007669"/>
    <property type="project" value="InterPro"/>
</dbReference>
<dbReference type="InterPro" id="IPR036188">
    <property type="entry name" value="FAD/NAD-bd_sf"/>
</dbReference>
<dbReference type="InterPro" id="IPR000172">
    <property type="entry name" value="GMC_OxRdtase_N"/>
</dbReference>
<evidence type="ECO:0000259" key="2">
    <source>
        <dbReference type="Pfam" id="PF00732"/>
    </source>
</evidence>
<dbReference type="InterPro" id="IPR012132">
    <property type="entry name" value="GMC_OxRdtase"/>
</dbReference>
<sequence>MWSTSYPTSTPTQVDGKTYDYVIVGGGTAGCLLAARLSEDTDVSVLVLEKGHVKDNLVSRIPLLSQNMFLGDPLQVQSTRWSEPIPEANGRRTRIWTSEGIGGATSINAMLMTRGCRADYVAWSEDLGLSDWGWEQVEPYFRKIENAVDYPESEARGHSGKIVHDLVIVFS</sequence>
<reference evidence="3" key="1">
    <citation type="submission" date="2017-09" db="EMBL/GenBank/DDBJ databases">
        <title>Polyketide synthases of a Diaporthe helianthi virulent isolate.</title>
        <authorList>
            <person name="Baroncelli R."/>
        </authorList>
    </citation>
    <scope>NUCLEOTIDE SEQUENCE [LARGE SCALE GENOMIC DNA]</scope>
    <source>
        <strain evidence="3">7/96</strain>
    </source>
</reference>
<dbReference type="Proteomes" id="UP000094444">
    <property type="component" value="Unassembled WGS sequence"/>
</dbReference>
<comment type="caution">
    <text evidence="3">The sequence shown here is derived from an EMBL/GenBank/DDBJ whole genome shotgun (WGS) entry which is preliminary data.</text>
</comment>
<dbReference type="EMBL" id="MAVT02000311">
    <property type="protein sequence ID" value="POS76990.1"/>
    <property type="molecule type" value="Genomic_DNA"/>
</dbReference>
<dbReference type="Gene3D" id="3.50.50.60">
    <property type="entry name" value="FAD/NAD(P)-binding domain"/>
    <property type="match status" value="1"/>
</dbReference>
<dbReference type="PANTHER" id="PTHR11552:SF219">
    <property type="entry name" value="GLUCOSE-METHANOL-CHOLINE OXIDOREDUCTASE N-TERMINAL DOMAIN-CONTAINING PROTEIN"/>
    <property type="match status" value="1"/>
</dbReference>
<dbReference type="Pfam" id="PF00732">
    <property type="entry name" value="GMC_oxred_N"/>
    <property type="match status" value="1"/>
</dbReference>
<dbReference type="OrthoDB" id="269227at2759"/>
<dbReference type="AlphaFoldDB" id="A0A2P5I3E7"/>
<comment type="similarity">
    <text evidence="1">Belongs to the GMC oxidoreductase family.</text>
</comment>
<dbReference type="SUPFAM" id="SSF51905">
    <property type="entry name" value="FAD/NAD(P)-binding domain"/>
    <property type="match status" value="1"/>
</dbReference>
<dbReference type="GO" id="GO:0016614">
    <property type="term" value="F:oxidoreductase activity, acting on CH-OH group of donors"/>
    <property type="evidence" value="ECO:0007669"/>
    <property type="project" value="InterPro"/>
</dbReference>
<organism evidence="3 4">
    <name type="scientific">Diaporthe helianthi</name>
    <dbReference type="NCBI Taxonomy" id="158607"/>
    <lineage>
        <taxon>Eukaryota</taxon>
        <taxon>Fungi</taxon>
        <taxon>Dikarya</taxon>
        <taxon>Ascomycota</taxon>
        <taxon>Pezizomycotina</taxon>
        <taxon>Sordariomycetes</taxon>
        <taxon>Sordariomycetidae</taxon>
        <taxon>Diaporthales</taxon>
        <taxon>Diaporthaceae</taxon>
        <taxon>Diaporthe</taxon>
    </lineage>
</organism>
<proteinExistence type="inferred from homology"/>
<evidence type="ECO:0000256" key="1">
    <source>
        <dbReference type="ARBA" id="ARBA00010790"/>
    </source>
</evidence>
<dbReference type="InParanoid" id="A0A2P5I3E7"/>
<dbReference type="STRING" id="158607.A0A2P5I3E7"/>
<accession>A0A2P5I3E7</accession>
<keyword evidence="4" id="KW-1185">Reference proteome</keyword>
<evidence type="ECO:0000313" key="3">
    <source>
        <dbReference type="EMBL" id="POS76990.1"/>
    </source>
</evidence>
<gene>
    <name evidence="3" type="ORF">DHEL01_v204609</name>
</gene>
<dbReference type="PANTHER" id="PTHR11552">
    <property type="entry name" value="GLUCOSE-METHANOL-CHOLINE GMC OXIDOREDUCTASE"/>
    <property type="match status" value="1"/>
</dbReference>
<evidence type="ECO:0000313" key="4">
    <source>
        <dbReference type="Proteomes" id="UP000094444"/>
    </source>
</evidence>
<feature type="domain" description="Glucose-methanol-choline oxidoreductase N-terminal" evidence="2">
    <location>
        <begin position="19"/>
        <end position="150"/>
    </location>
</feature>
<protein>
    <submittedName>
        <fullName evidence="3">Choline dehydrogenase</fullName>
    </submittedName>
</protein>